<evidence type="ECO:0000259" key="3">
    <source>
        <dbReference type="Pfam" id="PF13401"/>
    </source>
</evidence>
<dbReference type="InterPro" id="IPR050311">
    <property type="entry name" value="ORC1/CDC6"/>
</dbReference>
<evidence type="ECO:0000313" key="6">
    <source>
        <dbReference type="Proteomes" id="UP001149090"/>
    </source>
</evidence>
<dbReference type="GO" id="GO:0033314">
    <property type="term" value="P:mitotic DNA replication checkpoint signaling"/>
    <property type="evidence" value="ECO:0007669"/>
    <property type="project" value="TreeGrafter"/>
</dbReference>
<dbReference type="GO" id="GO:0003688">
    <property type="term" value="F:DNA replication origin binding"/>
    <property type="evidence" value="ECO:0007669"/>
    <property type="project" value="TreeGrafter"/>
</dbReference>
<dbReference type="PANTHER" id="PTHR10763">
    <property type="entry name" value="CELL DIVISION CONTROL PROTEIN 6-RELATED"/>
    <property type="match status" value="1"/>
</dbReference>
<comment type="similarity">
    <text evidence="1">Belongs to the CDC6/cdc18 family.</text>
</comment>
<feature type="domain" description="Cdc6/ORC1-like ATPase lid" evidence="4">
    <location>
        <begin position="243"/>
        <end position="296"/>
    </location>
</feature>
<dbReference type="InterPro" id="IPR049945">
    <property type="entry name" value="AAA_22"/>
</dbReference>
<gene>
    <name evidence="5" type="ORF">M0811_14227</name>
</gene>
<dbReference type="InterPro" id="IPR054425">
    <property type="entry name" value="Cdc6_ORC1-like_ATPase_lid"/>
</dbReference>
<feature type="domain" description="ORC1/DEAH AAA+ ATPase" evidence="3">
    <location>
        <begin position="64"/>
        <end position="214"/>
    </location>
</feature>
<dbReference type="OrthoDB" id="1926878at2759"/>
<reference evidence="5" key="1">
    <citation type="submission" date="2022-10" db="EMBL/GenBank/DDBJ databases">
        <title>Novel sulphate-reducing endosymbionts in the free-living metamonad Anaeramoeba.</title>
        <authorList>
            <person name="Jerlstrom-Hultqvist J."/>
            <person name="Cepicka I."/>
            <person name="Gallot-Lavallee L."/>
            <person name="Salas-Leiva D."/>
            <person name="Curtis B.A."/>
            <person name="Zahonova K."/>
            <person name="Pipaliya S."/>
            <person name="Dacks J."/>
            <person name="Roger A.J."/>
        </authorList>
    </citation>
    <scope>NUCLEOTIDE SEQUENCE</scope>
    <source>
        <strain evidence="5">BMAN</strain>
    </source>
</reference>
<dbReference type="GO" id="GO:0005634">
    <property type="term" value="C:nucleus"/>
    <property type="evidence" value="ECO:0007669"/>
    <property type="project" value="TreeGrafter"/>
</dbReference>
<evidence type="ECO:0000256" key="1">
    <source>
        <dbReference type="ARBA" id="ARBA00006184"/>
    </source>
</evidence>
<dbReference type="InterPro" id="IPR027417">
    <property type="entry name" value="P-loop_NTPase"/>
</dbReference>
<dbReference type="GO" id="GO:0016887">
    <property type="term" value="F:ATP hydrolysis activity"/>
    <property type="evidence" value="ECO:0007669"/>
    <property type="project" value="InterPro"/>
</dbReference>
<dbReference type="AlphaFoldDB" id="A0A9Q0RHC5"/>
<evidence type="ECO:0000259" key="4">
    <source>
        <dbReference type="Pfam" id="PF22606"/>
    </source>
</evidence>
<dbReference type="Pfam" id="PF22606">
    <property type="entry name" value="Cdc6-ORC-like_ATPase_lid"/>
    <property type="match status" value="1"/>
</dbReference>
<dbReference type="OMA" id="CRECANY"/>
<keyword evidence="5" id="KW-0131">Cell cycle</keyword>
<protein>
    <submittedName>
        <fullName evidence="5">Cell division control protein</fullName>
    </submittedName>
</protein>
<dbReference type="InterPro" id="IPR036388">
    <property type="entry name" value="WH-like_DNA-bd_sf"/>
</dbReference>
<keyword evidence="6" id="KW-1185">Reference proteome</keyword>
<dbReference type="EMBL" id="JAPDFW010000016">
    <property type="protein sequence ID" value="KAJ5080019.1"/>
    <property type="molecule type" value="Genomic_DNA"/>
</dbReference>
<comment type="caution">
    <text evidence="5">The sequence shown here is derived from an EMBL/GenBank/DDBJ whole genome shotgun (WGS) entry which is preliminary data.</text>
</comment>
<evidence type="ECO:0000313" key="5">
    <source>
        <dbReference type="EMBL" id="KAJ5080019.1"/>
    </source>
</evidence>
<dbReference type="Gene3D" id="1.10.10.10">
    <property type="entry name" value="Winged helix-like DNA-binding domain superfamily/Winged helix DNA-binding domain"/>
    <property type="match status" value="1"/>
</dbReference>
<proteinExistence type="inferred from homology"/>
<dbReference type="GO" id="GO:0051301">
    <property type="term" value="P:cell division"/>
    <property type="evidence" value="ECO:0007669"/>
    <property type="project" value="UniProtKB-KW"/>
</dbReference>
<accession>A0A9Q0RHC5</accession>
<name>A0A9Q0RHC5_ANAIG</name>
<dbReference type="Gene3D" id="1.10.8.60">
    <property type="match status" value="1"/>
</dbReference>
<evidence type="ECO:0000256" key="2">
    <source>
        <dbReference type="ARBA" id="ARBA00022705"/>
    </source>
</evidence>
<dbReference type="PANTHER" id="PTHR10763:SF26">
    <property type="entry name" value="CELL DIVISION CONTROL PROTEIN 6 HOMOLOG"/>
    <property type="match status" value="1"/>
</dbReference>
<keyword evidence="2" id="KW-0235">DNA replication</keyword>
<dbReference type="Proteomes" id="UP001149090">
    <property type="component" value="Unassembled WGS sequence"/>
</dbReference>
<dbReference type="SUPFAM" id="SSF52540">
    <property type="entry name" value="P-loop containing nucleoside triphosphate hydrolases"/>
    <property type="match status" value="1"/>
</dbReference>
<keyword evidence="5" id="KW-0132">Cell division</keyword>
<dbReference type="Pfam" id="PF13401">
    <property type="entry name" value="AAA_22"/>
    <property type="match status" value="1"/>
</dbReference>
<organism evidence="5 6">
    <name type="scientific">Anaeramoeba ignava</name>
    <name type="common">Anaerobic marine amoeba</name>
    <dbReference type="NCBI Taxonomy" id="1746090"/>
    <lineage>
        <taxon>Eukaryota</taxon>
        <taxon>Metamonada</taxon>
        <taxon>Anaeramoebidae</taxon>
        <taxon>Anaeramoeba</taxon>
    </lineage>
</organism>
<dbReference type="Gene3D" id="3.40.50.300">
    <property type="entry name" value="P-loop containing nucleotide triphosphate hydrolases"/>
    <property type="match status" value="1"/>
</dbReference>
<sequence length="461" mass="54021">MTEKIPNKKISQKLIQIKKSFNNSTQVPNLLCREEEEKTITNFLKKSYIRLSQKSKKKKIKNLSLFISGLPGTGKSYTVQKSIQKFIQKTNKNPKKYDKKLQIVEMNCMQISDPRSFYQKIFKDLRLQNNTILQQEETEIFYSTDDENMDFEDEMRYLQMKFQKLTTLTPRKITILILDEIDTLSQFRDHQELLYQLFDCASQKNSKSFILLGIANNLEFTDKLLPILFERGANPLTLNFTTYSIDQLSLLIKQRISPIENYEEVFHPQAIELCSRKISKTTGDIRKAFDLCRECANYAIKQKLNCVTFQVMFAMINQLVDPKKSNLIDSLPLQQKIVLASIVLLSKNPNLIFQSEQIPFDSNRKKTKKPKKVEHNLNVNILRNYYISFCKLKKIDSISRQSFIELLDKLEGSGMIKLTQQKKKKSNIWLNKIDLITELDELEFCFSKIPFLEDEFNSNLK</sequence>
<dbReference type="GO" id="GO:0006270">
    <property type="term" value="P:DNA replication initiation"/>
    <property type="evidence" value="ECO:0007669"/>
    <property type="project" value="TreeGrafter"/>
</dbReference>